<feature type="compositionally biased region" description="Basic and acidic residues" evidence="1">
    <location>
        <begin position="56"/>
        <end position="70"/>
    </location>
</feature>
<feature type="transmembrane region" description="Helical" evidence="2">
    <location>
        <begin position="20"/>
        <end position="42"/>
    </location>
</feature>
<dbReference type="Proteomes" id="UP000777784">
    <property type="component" value="Unassembled WGS sequence"/>
</dbReference>
<keyword evidence="2" id="KW-1133">Transmembrane helix</keyword>
<gene>
    <name evidence="3" type="ORF">KJ970_01240</name>
</gene>
<organism evidence="3 4">
    <name type="scientific">Eiseniibacteriota bacterium</name>
    <dbReference type="NCBI Taxonomy" id="2212470"/>
    <lineage>
        <taxon>Bacteria</taxon>
        <taxon>Candidatus Eiseniibacteriota</taxon>
    </lineage>
</organism>
<reference evidence="3" key="1">
    <citation type="submission" date="2021-05" db="EMBL/GenBank/DDBJ databases">
        <title>Energy efficiency and biological interactions define the core microbiome of deep oligotrophic groundwater.</title>
        <authorList>
            <person name="Mehrshad M."/>
            <person name="Lopez-Fernandez M."/>
            <person name="Bell E."/>
            <person name="Bernier-Latmani R."/>
            <person name="Bertilsson S."/>
            <person name="Dopson M."/>
        </authorList>
    </citation>
    <scope>NUCLEOTIDE SEQUENCE</scope>
    <source>
        <strain evidence="3">Modern_marine.mb.64</strain>
    </source>
</reference>
<name>A0A948RS03_UNCEI</name>
<accession>A0A948RS03</accession>
<feature type="region of interest" description="Disordered" evidence="1">
    <location>
        <begin position="49"/>
        <end position="75"/>
    </location>
</feature>
<sequence>MWPVLLIVGIGRRKPIPLPFPLFLFWPFILIGWMVAGLITLIRRIHGTHHPSSTRQSRDSRPGRPSDRQPEIIQGGDEYKFHAEPKWRRADEAYSIKTRPEIPLGLALTAFTKLHGLRIDVRSKDNHKVYFLII</sequence>
<dbReference type="AlphaFoldDB" id="A0A948RS03"/>
<keyword evidence="2" id="KW-0472">Membrane</keyword>
<evidence type="ECO:0000256" key="2">
    <source>
        <dbReference type="SAM" id="Phobius"/>
    </source>
</evidence>
<evidence type="ECO:0000313" key="3">
    <source>
        <dbReference type="EMBL" id="MBU2689526.1"/>
    </source>
</evidence>
<evidence type="ECO:0000313" key="4">
    <source>
        <dbReference type="Proteomes" id="UP000777784"/>
    </source>
</evidence>
<comment type="caution">
    <text evidence="3">The sequence shown here is derived from an EMBL/GenBank/DDBJ whole genome shotgun (WGS) entry which is preliminary data.</text>
</comment>
<dbReference type="EMBL" id="JAHJDP010000011">
    <property type="protein sequence ID" value="MBU2689526.1"/>
    <property type="molecule type" value="Genomic_DNA"/>
</dbReference>
<proteinExistence type="predicted"/>
<evidence type="ECO:0000256" key="1">
    <source>
        <dbReference type="SAM" id="MobiDB-lite"/>
    </source>
</evidence>
<protein>
    <submittedName>
        <fullName evidence="3">Uncharacterized protein</fullName>
    </submittedName>
</protein>
<keyword evidence="2" id="KW-0812">Transmembrane</keyword>